<dbReference type="GO" id="GO:0030288">
    <property type="term" value="C:outer membrane-bounded periplasmic space"/>
    <property type="evidence" value="ECO:0007669"/>
    <property type="project" value="InterPro"/>
</dbReference>
<dbReference type="InterPro" id="IPR001829">
    <property type="entry name" value="Pili_assmbl_chaperone_bac"/>
</dbReference>
<dbReference type="Gene3D" id="2.60.40.10">
    <property type="entry name" value="Immunoglobulins"/>
    <property type="match status" value="2"/>
</dbReference>
<dbReference type="HOGENOM" id="CLU_070768_2_2_6"/>
<gene>
    <name evidence="8" type="ORF">OO7_05054</name>
</gene>
<comment type="caution">
    <text evidence="8">The sequence shown here is derived from an EMBL/GenBank/DDBJ whole genome shotgun (WGS) entry which is preliminary data.</text>
</comment>
<comment type="similarity">
    <text evidence="2">Belongs to the periplasmic pilus chaperone family.</text>
</comment>
<dbReference type="InterPro" id="IPR008962">
    <property type="entry name" value="PapD-like_sf"/>
</dbReference>
<sequence>MIKNRFIQWQKNHFLTVFFLLVSFSALGIATNCLAKGGISISQTRVIFDANMKSTKVTLNNRSDQVYLVNSRVQRTPDNTVKSTETLPFIVTPPLFRLEKESRNTVLISKNDTSALPTDRESVFYLSFLAIPSVKKGIEANSSATTTQVSFGIRTLIKLFYRPEGLAISPLAAPGKFSFSSDGIMLHVKNPTPYYQTLAQLSVNGRLVNVREQGAMVAPFSSQAYAVKGLADDIQWSVIDDHGGLSETFRWTR</sequence>
<evidence type="ECO:0000313" key="9">
    <source>
        <dbReference type="Proteomes" id="UP000010290"/>
    </source>
</evidence>
<evidence type="ECO:0000256" key="3">
    <source>
        <dbReference type="ARBA" id="ARBA00022729"/>
    </source>
</evidence>
<evidence type="ECO:0000259" key="6">
    <source>
        <dbReference type="Pfam" id="PF00345"/>
    </source>
</evidence>
<dbReference type="PANTHER" id="PTHR30251:SF2">
    <property type="entry name" value="FIMBRIAL CHAPERONE YADV-RELATED"/>
    <property type="match status" value="1"/>
</dbReference>
<dbReference type="PANTHER" id="PTHR30251">
    <property type="entry name" value="PILUS ASSEMBLY CHAPERONE"/>
    <property type="match status" value="1"/>
</dbReference>
<dbReference type="Pfam" id="PF00345">
    <property type="entry name" value="PapD_N"/>
    <property type="match status" value="1"/>
</dbReference>
<dbReference type="OrthoDB" id="6464870at2"/>
<protein>
    <submittedName>
        <fullName evidence="8">Putative fimbrial chaperone</fullName>
    </submittedName>
</protein>
<dbReference type="InterPro" id="IPR050643">
    <property type="entry name" value="Periplasmic_pilus_chap"/>
</dbReference>
<proteinExistence type="inferred from homology"/>
<dbReference type="Pfam" id="PF02753">
    <property type="entry name" value="PapD_C"/>
    <property type="match status" value="1"/>
</dbReference>
<dbReference type="GO" id="GO:0071555">
    <property type="term" value="P:cell wall organization"/>
    <property type="evidence" value="ECO:0007669"/>
    <property type="project" value="InterPro"/>
</dbReference>
<evidence type="ECO:0000256" key="1">
    <source>
        <dbReference type="ARBA" id="ARBA00004418"/>
    </source>
</evidence>
<dbReference type="RefSeq" id="WP_008914875.1">
    <property type="nucleotide sequence ID" value="NZ_CM001773.1"/>
</dbReference>
<feature type="domain" description="Pili assembly chaperone N-terminal" evidence="6">
    <location>
        <begin position="38"/>
        <end position="166"/>
    </location>
</feature>
<dbReference type="SUPFAM" id="SSF49584">
    <property type="entry name" value="Periplasmic chaperone C-domain"/>
    <property type="match status" value="1"/>
</dbReference>
<reference evidence="8 9" key="1">
    <citation type="journal article" date="2012" name="BMC Genomics">
        <title>Comparative genomics of bacteria in the genus Providencia isolated from wild Drosophila melanogaster.</title>
        <authorList>
            <person name="Galac M.R."/>
            <person name="Lazzaro B.P."/>
        </authorList>
    </citation>
    <scope>NUCLEOTIDE SEQUENCE [LARGE SCALE GENOMIC DNA]</scope>
    <source>
        <strain evidence="8 9">DSM 19967</strain>
    </source>
</reference>
<name>K8WHW2_9GAMM</name>
<organism evidence="8 9">
    <name type="scientific">Providencia sneebia DSM 19967</name>
    <dbReference type="NCBI Taxonomy" id="1141660"/>
    <lineage>
        <taxon>Bacteria</taxon>
        <taxon>Pseudomonadati</taxon>
        <taxon>Pseudomonadota</taxon>
        <taxon>Gammaproteobacteria</taxon>
        <taxon>Enterobacterales</taxon>
        <taxon>Morganellaceae</taxon>
        <taxon>Providencia</taxon>
    </lineage>
</organism>
<evidence type="ECO:0000256" key="4">
    <source>
        <dbReference type="ARBA" id="ARBA00022764"/>
    </source>
</evidence>
<evidence type="ECO:0000256" key="5">
    <source>
        <dbReference type="ARBA" id="ARBA00023186"/>
    </source>
</evidence>
<keyword evidence="3" id="KW-0732">Signal</keyword>
<evidence type="ECO:0000259" key="7">
    <source>
        <dbReference type="Pfam" id="PF02753"/>
    </source>
</evidence>
<dbReference type="SUPFAM" id="SSF49354">
    <property type="entry name" value="PapD-like"/>
    <property type="match status" value="1"/>
</dbReference>
<dbReference type="InterPro" id="IPR016148">
    <property type="entry name" value="Pili_assmbl_chaperone_C"/>
</dbReference>
<keyword evidence="9" id="KW-1185">Reference proteome</keyword>
<evidence type="ECO:0000256" key="2">
    <source>
        <dbReference type="ARBA" id="ARBA00007399"/>
    </source>
</evidence>
<dbReference type="PATRIC" id="fig|1141660.3.peg.1024"/>
<evidence type="ECO:0000313" key="8">
    <source>
        <dbReference type="EMBL" id="EKT60168.1"/>
    </source>
</evidence>
<dbReference type="EMBL" id="AKKN01000005">
    <property type="protein sequence ID" value="EKT60168.1"/>
    <property type="molecule type" value="Genomic_DNA"/>
</dbReference>
<dbReference type="AlphaFoldDB" id="K8WHW2"/>
<dbReference type="InterPro" id="IPR013783">
    <property type="entry name" value="Ig-like_fold"/>
</dbReference>
<accession>K8WHW2</accession>
<keyword evidence="5" id="KW-0143">Chaperone</keyword>
<keyword evidence="4" id="KW-0574">Periplasm</keyword>
<feature type="domain" description="Pili assembly chaperone C-terminal" evidence="7">
    <location>
        <begin position="188"/>
        <end position="246"/>
    </location>
</feature>
<dbReference type="InterPro" id="IPR036316">
    <property type="entry name" value="Pili_assmbl_chap_C_dom_sf"/>
</dbReference>
<comment type="subcellular location">
    <subcellularLocation>
        <location evidence="1">Periplasm</location>
    </subcellularLocation>
</comment>
<dbReference type="Proteomes" id="UP000010290">
    <property type="component" value="Chromosome"/>
</dbReference>
<dbReference type="InterPro" id="IPR016147">
    <property type="entry name" value="Pili_assmbl_chaperone_N"/>
</dbReference>
<dbReference type="PRINTS" id="PR00969">
    <property type="entry name" value="CHAPERONPILI"/>
</dbReference>